<dbReference type="STRING" id="1249627.D779_1225"/>
<feature type="binding site" evidence="6">
    <location>
        <position position="112"/>
    </location>
    <ligand>
        <name>S-adenosyl-L-methionine</name>
        <dbReference type="ChEBI" id="CHEBI:59789"/>
    </ligand>
</feature>
<keyword evidence="5 6" id="KW-0949">S-adenosyl-L-methionine</keyword>
<proteinExistence type="inferred from homology"/>
<keyword evidence="2 6" id="KW-0698">rRNA processing</keyword>
<organism evidence="7 8">
    <name type="scientific">Imhoffiella purpurea</name>
    <dbReference type="NCBI Taxonomy" id="1249627"/>
    <lineage>
        <taxon>Bacteria</taxon>
        <taxon>Pseudomonadati</taxon>
        <taxon>Pseudomonadota</taxon>
        <taxon>Gammaproteobacteria</taxon>
        <taxon>Chromatiales</taxon>
        <taxon>Chromatiaceae</taxon>
        <taxon>Imhoffiella</taxon>
    </lineage>
</organism>
<comment type="subcellular location">
    <subcellularLocation>
        <location evidence="6">Cytoplasm</location>
    </subcellularLocation>
</comment>
<comment type="catalytic activity">
    <reaction evidence="6">
        <text>cytidine(1402) in 16S rRNA + S-adenosyl-L-methionine = N(4)-methylcytidine(1402) in 16S rRNA + S-adenosyl-L-homocysteine + H(+)</text>
        <dbReference type="Rhea" id="RHEA:42928"/>
        <dbReference type="Rhea" id="RHEA-COMP:10286"/>
        <dbReference type="Rhea" id="RHEA-COMP:10287"/>
        <dbReference type="ChEBI" id="CHEBI:15378"/>
        <dbReference type="ChEBI" id="CHEBI:57856"/>
        <dbReference type="ChEBI" id="CHEBI:59789"/>
        <dbReference type="ChEBI" id="CHEBI:74506"/>
        <dbReference type="ChEBI" id="CHEBI:82748"/>
        <dbReference type="EC" id="2.1.1.199"/>
    </reaction>
</comment>
<evidence type="ECO:0000313" key="8">
    <source>
        <dbReference type="Proteomes" id="UP000019460"/>
    </source>
</evidence>
<keyword evidence="4 6" id="KW-0808">Transferase</keyword>
<feature type="binding site" evidence="6">
    <location>
        <begin position="44"/>
        <end position="46"/>
    </location>
    <ligand>
        <name>S-adenosyl-L-methionine</name>
        <dbReference type="ChEBI" id="CHEBI:59789"/>
    </ligand>
</feature>
<comment type="caution">
    <text evidence="7">The sequence shown here is derived from an EMBL/GenBank/DDBJ whole genome shotgun (WGS) entry which is preliminary data.</text>
</comment>
<dbReference type="SUPFAM" id="SSF81799">
    <property type="entry name" value="Putative methyltransferase TM0872, insert domain"/>
    <property type="match status" value="1"/>
</dbReference>
<keyword evidence="3 6" id="KW-0489">Methyltransferase</keyword>
<evidence type="ECO:0000313" key="7">
    <source>
        <dbReference type="EMBL" id="EXJ15483.1"/>
    </source>
</evidence>
<dbReference type="GO" id="GO:0071424">
    <property type="term" value="F:rRNA (cytosine-N4-)-methyltransferase activity"/>
    <property type="evidence" value="ECO:0007669"/>
    <property type="project" value="UniProtKB-UniRule"/>
</dbReference>
<dbReference type="AlphaFoldDB" id="W9V7D7"/>
<dbReference type="InterPro" id="IPR002903">
    <property type="entry name" value="RsmH"/>
</dbReference>
<dbReference type="OrthoDB" id="9806637at2"/>
<dbReference type="InterPro" id="IPR023397">
    <property type="entry name" value="SAM-dep_MeTrfase_MraW_recog"/>
</dbReference>
<protein>
    <recommendedName>
        <fullName evidence="6">Ribosomal RNA small subunit methyltransferase H</fullName>
        <ecNumber evidence="6">2.1.1.199</ecNumber>
    </recommendedName>
    <alternativeName>
        <fullName evidence="6">16S rRNA m(4)C1402 methyltransferase</fullName>
    </alternativeName>
    <alternativeName>
        <fullName evidence="6">rRNA (cytosine-N(4)-)-methyltransferase RsmH</fullName>
    </alternativeName>
</protein>
<dbReference type="EC" id="2.1.1.199" evidence="6"/>
<comment type="function">
    <text evidence="6">Specifically methylates the N4 position of cytidine in position 1402 (C1402) of 16S rRNA.</text>
</comment>
<reference evidence="7 8" key="1">
    <citation type="submission" date="2012-11" db="EMBL/GenBank/DDBJ databases">
        <title>Genome assembly of Thiorhodococcus sp. AK35.</title>
        <authorList>
            <person name="Nupur N."/>
            <person name="Khatri I."/>
            <person name="Subramanian S."/>
            <person name="Pinnaka A."/>
        </authorList>
    </citation>
    <scope>NUCLEOTIDE SEQUENCE [LARGE SCALE GENOMIC DNA]</scope>
    <source>
        <strain evidence="7 8">AK35</strain>
    </source>
</reference>
<dbReference type="NCBIfam" id="TIGR00006">
    <property type="entry name" value="16S rRNA (cytosine(1402)-N(4))-methyltransferase RsmH"/>
    <property type="match status" value="1"/>
</dbReference>
<dbReference type="GO" id="GO:0070475">
    <property type="term" value="P:rRNA base methylation"/>
    <property type="evidence" value="ECO:0007669"/>
    <property type="project" value="UniProtKB-UniRule"/>
</dbReference>
<keyword evidence="8" id="KW-1185">Reference proteome</keyword>
<dbReference type="Proteomes" id="UP000019460">
    <property type="component" value="Unassembled WGS sequence"/>
</dbReference>
<evidence type="ECO:0000256" key="2">
    <source>
        <dbReference type="ARBA" id="ARBA00022552"/>
    </source>
</evidence>
<dbReference type="eggNOG" id="COG0275">
    <property type="taxonomic scope" value="Bacteria"/>
</dbReference>
<evidence type="ECO:0000256" key="5">
    <source>
        <dbReference type="ARBA" id="ARBA00022691"/>
    </source>
</evidence>
<evidence type="ECO:0000256" key="4">
    <source>
        <dbReference type="ARBA" id="ARBA00022679"/>
    </source>
</evidence>
<accession>W9V7D7</accession>
<dbReference type="GO" id="GO:0005737">
    <property type="term" value="C:cytoplasm"/>
    <property type="evidence" value="ECO:0007669"/>
    <property type="project" value="UniProtKB-SubCell"/>
</dbReference>
<dbReference type="PANTHER" id="PTHR11265">
    <property type="entry name" value="S-ADENOSYL-METHYLTRANSFERASE MRAW"/>
    <property type="match status" value="1"/>
</dbReference>
<sequence>MTNVLGNDLPGDSPLHTPVLLEESVSALVWHPDGIYIDGTFGRGGHSRAILERLGAAGRLIGIDRDPEAVAVGEDLAARDARFSIHHGPFSSIGDVAHRTGVAGRVCGILLDLGVSSPQLDSAERGFSFSAEGPLDMRMNPGCGMSAADWLARAEESEIAAVLRDLGEERFAKRIARVLVAERAVAPIVSTHRLAELVARAVPTREPGKHPATRTFQALRIRVNDELEEVRDCLGQVCGLLADAGRLVVISFHSLEDRIVKRFIRDESRGPQLPKGLPVQASEVRGRLRAIGKQVRPSEAELAVNPRARSAVMRVAERLP</sequence>
<dbReference type="SUPFAM" id="SSF53335">
    <property type="entry name" value="S-adenosyl-L-methionine-dependent methyltransferases"/>
    <property type="match status" value="1"/>
</dbReference>
<dbReference type="HAMAP" id="MF_01007">
    <property type="entry name" value="16SrRNA_methyltr_H"/>
    <property type="match status" value="1"/>
</dbReference>
<comment type="similarity">
    <text evidence="1 6">Belongs to the methyltransferase superfamily. RsmH family.</text>
</comment>
<feature type="binding site" evidence="6">
    <location>
        <position position="90"/>
    </location>
    <ligand>
        <name>S-adenosyl-L-methionine</name>
        <dbReference type="ChEBI" id="CHEBI:59789"/>
    </ligand>
</feature>
<dbReference type="PIRSF" id="PIRSF004486">
    <property type="entry name" value="MraW"/>
    <property type="match status" value="1"/>
</dbReference>
<dbReference type="Pfam" id="PF01795">
    <property type="entry name" value="Methyltransf_5"/>
    <property type="match status" value="1"/>
</dbReference>
<dbReference type="Gene3D" id="1.10.150.170">
    <property type="entry name" value="Putative methyltransferase TM0872, insert domain"/>
    <property type="match status" value="1"/>
</dbReference>
<dbReference type="RefSeq" id="WP_094300774.1">
    <property type="nucleotide sequence ID" value="NZ_AONC01000025.1"/>
</dbReference>
<name>W9V7D7_9GAMM</name>
<dbReference type="PANTHER" id="PTHR11265:SF0">
    <property type="entry name" value="12S RRNA N4-METHYLCYTIDINE METHYLTRANSFERASE"/>
    <property type="match status" value="1"/>
</dbReference>
<evidence type="ECO:0000256" key="1">
    <source>
        <dbReference type="ARBA" id="ARBA00010396"/>
    </source>
</evidence>
<feature type="binding site" evidence="6">
    <location>
        <position position="119"/>
    </location>
    <ligand>
        <name>S-adenosyl-L-methionine</name>
        <dbReference type="ChEBI" id="CHEBI:59789"/>
    </ligand>
</feature>
<feature type="binding site" evidence="6">
    <location>
        <position position="64"/>
    </location>
    <ligand>
        <name>S-adenosyl-L-methionine</name>
        <dbReference type="ChEBI" id="CHEBI:59789"/>
    </ligand>
</feature>
<dbReference type="Gene3D" id="3.40.50.150">
    <property type="entry name" value="Vaccinia Virus protein VP39"/>
    <property type="match status" value="1"/>
</dbReference>
<evidence type="ECO:0000256" key="6">
    <source>
        <dbReference type="HAMAP-Rule" id="MF_01007"/>
    </source>
</evidence>
<evidence type="ECO:0000256" key="3">
    <source>
        <dbReference type="ARBA" id="ARBA00022603"/>
    </source>
</evidence>
<dbReference type="InterPro" id="IPR029063">
    <property type="entry name" value="SAM-dependent_MTases_sf"/>
</dbReference>
<keyword evidence="6" id="KW-0963">Cytoplasm</keyword>
<gene>
    <name evidence="6" type="primary">rsmH</name>
    <name evidence="7" type="ORF">D779_1225</name>
</gene>
<dbReference type="EMBL" id="AONC01000025">
    <property type="protein sequence ID" value="EXJ15483.1"/>
    <property type="molecule type" value="Genomic_DNA"/>
</dbReference>
<dbReference type="PATRIC" id="fig|1249627.3.peg.1675"/>